<dbReference type="CDD" id="cd09272">
    <property type="entry name" value="RNase_HI_RT_Ty1"/>
    <property type="match status" value="1"/>
</dbReference>
<dbReference type="PANTHER" id="PTHR11439:SF470">
    <property type="entry name" value="CYSTEINE-RICH RLK (RECEPTOR-LIKE PROTEIN KINASE) 8"/>
    <property type="match status" value="1"/>
</dbReference>
<evidence type="ECO:0000313" key="2">
    <source>
        <dbReference type="Proteomes" id="UP001058974"/>
    </source>
</evidence>
<accession>A0A9D4Y1S0</accession>
<keyword evidence="2" id="KW-1185">Reference proteome</keyword>
<dbReference type="PANTHER" id="PTHR11439">
    <property type="entry name" value="GAG-POL-RELATED RETROTRANSPOSON"/>
    <property type="match status" value="1"/>
</dbReference>
<evidence type="ECO:0000313" key="1">
    <source>
        <dbReference type="EMBL" id="KAI5430174.1"/>
    </source>
</evidence>
<protein>
    <recommendedName>
        <fullName evidence="3">Mitochondrial protein</fullName>
    </recommendedName>
</protein>
<name>A0A9D4Y1S0_PEA</name>
<dbReference type="EMBL" id="JAMSHJ010000003">
    <property type="protein sequence ID" value="KAI5430174.1"/>
    <property type="molecule type" value="Genomic_DNA"/>
</dbReference>
<dbReference type="AlphaFoldDB" id="A0A9D4Y1S0"/>
<dbReference type="Proteomes" id="UP001058974">
    <property type="component" value="Chromosome 3"/>
</dbReference>
<comment type="caution">
    <text evidence="1">The sequence shown here is derived from an EMBL/GenBank/DDBJ whole genome shotgun (WGS) entry which is preliminary data.</text>
</comment>
<sequence>MMKKKIFKLMVVNKREGITSTGDQGGQSLDFVILKRLSQRLSNPTEEHLNAAFRILKHLKKEPTTGLLFQKYSNLTITRFSDSDWGAFKETCRSTTRFCFYLGSSLVSWKSKMQQIVFRSSPEAEYRVVANASCEA</sequence>
<reference evidence="1 2" key="1">
    <citation type="journal article" date="2022" name="Nat. Genet.">
        <title>Improved pea reference genome and pan-genome highlight genomic features and evolutionary characteristics.</title>
        <authorList>
            <person name="Yang T."/>
            <person name="Liu R."/>
            <person name="Luo Y."/>
            <person name="Hu S."/>
            <person name="Wang D."/>
            <person name="Wang C."/>
            <person name="Pandey M.K."/>
            <person name="Ge S."/>
            <person name="Xu Q."/>
            <person name="Li N."/>
            <person name="Li G."/>
            <person name="Huang Y."/>
            <person name="Saxena R.K."/>
            <person name="Ji Y."/>
            <person name="Li M."/>
            <person name="Yan X."/>
            <person name="He Y."/>
            <person name="Liu Y."/>
            <person name="Wang X."/>
            <person name="Xiang C."/>
            <person name="Varshney R.K."/>
            <person name="Ding H."/>
            <person name="Gao S."/>
            <person name="Zong X."/>
        </authorList>
    </citation>
    <scope>NUCLEOTIDE SEQUENCE [LARGE SCALE GENOMIC DNA]</scope>
    <source>
        <strain evidence="1 2">cv. Zhongwan 6</strain>
    </source>
</reference>
<evidence type="ECO:0008006" key="3">
    <source>
        <dbReference type="Google" id="ProtNLM"/>
    </source>
</evidence>
<dbReference type="Gramene" id="Psat03G0466800-T1">
    <property type="protein sequence ID" value="KAI5430174.1"/>
    <property type="gene ID" value="KIW84_034668"/>
</dbReference>
<organism evidence="1 2">
    <name type="scientific">Pisum sativum</name>
    <name type="common">Garden pea</name>
    <name type="synonym">Lathyrus oleraceus</name>
    <dbReference type="NCBI Taxonomy" id="3888"/>
    <lineage>
        <taxon>Eukaryota</taxon>
        <taxon>Viridiplantae</taxon>
        <taxon>Streptophyta</taxon>
        <taxon>Embryophyta</taxon>
        <taxon>Tracheophyta</taxon>
        <taxon>Spermatophyta</taxon>
        <taxon>Magnoliopsida</taxon>
        <taxon>eudicotyledons</taxon>
        <taxon>Gunneridae</taxon>
        <taxon>Pentapetalae</taxon>
        <taxon>rosids</taxon>
        <taxon>fabids</taxon>
        <taxon>Fabales</taxon>
        <taxon>Fabaceae</taxon>
        <taxon>Papilionoideae</taxon>
        <taxon>50 kb inversion clade</taxon>
        <taxon>NPAAA clade</taxon>
        <taxon>Hologalegina</taxon>
        <taxon>IRL clade</taxon>
        <taxon>Fabeae</taxon>
        <taxon>Lathyrus</taxon>
    </lineage>
</organism>
<gene>
    <name evidence="1" type="ORF">KIW84_034668</name>
</gene>
<proteinExistence type="predicted"/>